<protein>
    <recommendedName>
        <fullName evidence="5">HEAT repeat protein</fullName>
    </recommendedName>
</protein>
<gene>
    <name evidence="3" type="ORF">GCM10023213_22160</name>
</gene>
<keyword evidence="2" id="KW-1133">Transmembrane helix</keyword>
<evidence type="ECO:0008006" key="5">
    <source>
        <dbReference type="Google" id="ProtNLM"/>
    </source>
</evidence>
<keyword evidence="2" id="KW-0472">Membrane</keyword>
<keyword evidence="2" id="KW-0812">Transmembrane</keyword>
<keyword evidence="4" id="KW-1185">Reference proteome</keyword>
<accession>A0ABP9P3C6</accession>
<feature type="compositionally biased region" description="Polar residues" evidence="1">
    <location>
        <begin position="1"/>
        <end position="14"/>
    </location>
</feature>
<feature type="transmembrane region" description="Helical" evidence="2">
    <location>
        <begin position="289"/>
        <end position="311"/>
    </location>
</feature>
<evidence type="ECO:0000313" key="4">
    <source>
        <dbReference type="Proteomes" id="UP001499852"/>
    </source>
</evidence>
<evidence type="ECO:0000256" key="2">
    <source>
        <dbReference type="SAM" id="Phobius"/>
    </source>
</evidence>
<organism evidence="3 4">
    <name type="scientific">Prosthecobacter algae</name>
    <dbReference type="NCBI Taxonomy" id="1144682"/>
    <lineage>
        <taxon>Bacteria</taxon>
        <taxon>Pseudomonadati</taxon>
        <taxon>Verrucomicrobiota</taxon>
        <taxon>Verrucomicrobiia</taxon>
        <taxon>Verrucomicrobiales</taxon>
        <taxon>Verrucomicrobiaceae</taxon>
        <taxon>Prosthecobacter</taxon>
    </lineage>
</organism>
<name>A0ABP9P3C6_9BACT</name>
<sequence length="532" mass="58073">MEFNSKSDQGNVTTALGGAPPHDQELPRLPGADQGGALFAADPQVFPEGPASAQIPNPEVVKSGAEFGMTRFCEQAFVNPESASLGSVALLRAFDDSGLWLASLVQPVHLVAELRQNCCQLTRVVVTQWTRQGETHKLVRLAEALLEAQPPVLTHEAGQIMALLTSLLGVLRPVQAPRWLAACRPLLKDSVDPHLLKEAAQWVEVGQLLLPLPQEDRLFWNRRLREPESDWDWESNEALDALQRLAPLLPMQHETLPLFQAALPRCWWSLWRAGQGTVPLPAGPRARSLSTFVLGLVSGIGCMMLTGWWVLYKLPLPEWVYFGESQQETAGIASQIAPSRSEPTPPVFSFHAVEPPVKTPQPLADRLPAVEAPPVKIASVKRPEPPAAPAVVPVVLSPAMQSRLAEAAEIAGAMPDLTRLHSLVKSGSLREAIPHVQGRTMVASQGSRQHRALLRWLMLDPPSDPEVRELVGKTAVRTLDSKEMCETLKFCLHADSPNLPQARECASLLLALRAEGLNETERQMLTAAATAK</sequence>
<evidence type="ECO:0000256" key="1">
    <source>
        <dbReference type="SAM" id="MobiDB-lite"/>
    </source>
</evidence>
<dbReference type="Proteomes" id="UP001499852">
    <property type="component" value="Unassembled WGS sequence"/>
</dbReference>
<evidence type="ECO:0000313" key="3">
    <source>
        <dbReference type="EMBL" id="GAA5140142.1"/>
    </source>
</evidence>
<dbReference type="RefSeq" id="WP_345736443.1">
    <property type="nucleotide sequence ID" value="NZ_BAABIA010000004.1"/>
</dbReference>
<feature type="region of interest" description="Disordered" evidence="1">
    <location>
        <begin position="1"/>
        <end position="34"/>
    </location>
</feature>
<reference evidence="4" key="1">
    <citation type="journal article" date="2019" name="Int. J. Syst. Evol. Microbiol.">
        <title>The Global Catalogue of Microorganisms (GCM) 10K type strain sequencing project: providing services to taxonomists for standard genome sequencing and annotation.</title>
        <authorList>
            <consortium name="The Broad Institute Genomics Platform"/>
            <consortium name="The Broad Institute Genome Sequencing Center for Infectious Disease"/>
            <person name="Wu L."/>
            <person name="Ma J."/>
        </authorList>
    </citation>
    <scope>NUCLEOTIDE SEQUENCE [LARGE SCALE GENOMIC DNA]</scope>
    <source>
        <strain evidence="4">JCM 18053</strain>
    </source>
</reference>
<proteinExistence type="predicted"/>
<comment type="caution">
    <text evidence="3">The sequence shown here is derived from an EMBL/GenBank/DDBJ whole genome shotgun (WGS) entry which is preliminary data.</text>
</comment>
<dbReference type="EMBL" id="BAABIA010000004">
    <property type="protein sequence ID" value="GAA5140142.1"/>
    <property type="molecule type" value="Genomic_DNA"/>
</dbReference>